<organism evidence="2 3">
    <name type="scientific">Brevibacillus ruminantium</name>
    <dbReference type="NCBI Taxonomy" id="2950604"/>
    <lineage>
        <taxon>Bacteria</taxon>
        <taxon>Bacillati</taxon>
        <taxon>Bacillota</taxon>
        <taxon>Bacilli</taxon>
        <taxon>Bacillales</taxon>
        <taxon>Paenibacillaceae</taxon>
        <taxon>Brevibacillus</taxon>
    </lineage>
</organism>
<evidence type="ECO:0000256" key="1">
    <source>
        <dbReference type="SAM" id="Phobius"/>
    </source>
</evidence>
<feature type="transmembrane region" description="Helical" evidence="1">
    <location>
        <begin position="12"/>
        <end position="34"/>
    </location>
</feature>
<dbReference type="EMBL" id="CP098755">
    <property type="protein sequence ID" value="USG68174.1"/>
    <property type="molecule type" value="Genomic_DNA"/>
</dbReference>
<feature type="transmembrane region" description="Helical" evidence="1">
    <location>
        <begin position="40"/>
        <end position="64"/>
    </location>
</feature>
<sequence length="87" mass="10136">MFDQYSNKYAVWVQITAKLVLVLGFIGGVLLWLMDDIHHPFRLFVPILSSIVVGVFLYGFAEIIEILYRIYKRLEENDQAPLFSRKG</sequence>
<dbReference type="RefSeq" id="WP_251875588.1">
    <property type="nucleotide sequence ID" value="NZ_CP098755.1"/>
</dbReference>
<dbReference type="Proteomes" id="UP001056500">
    <property type="component" value="Chromosome"/>
</dbReference>
<keyword evidence="3" id="KW-1185">Reference proteome</keyword>
<evidence type="ECO:0000313" key="2">
    <source>
        <dbReference type="EMBL" id="USG68174.1"/>
    </source>
</evidence>
<keyword evidence="1" id="KW-1133">Transmembrane helix</keyword>
<proteinExistence type="predicted"/>
<keyword evidence="1" id="KW-0472">Membrane</keyword>
<evidence type="ECO:0008006" key="4">
    <source>
        <dbReference type="Google" id="ProtNLM"/>
    </source>
</evidence>
<gene>
    <name evidence="2" type="ORF">NDK47_13200</name>
</gene>
<keyword evidence="1" id="KW-0812">Transmembrane</keyword>
<protein>
    <recommendedName>
        <fullName evidence="4">AtpZ/AtpI family protein</fullName>
    </recommendedName>
</protein>
<evidence type="ECO:0000313" key="3">
    <source>
        <dbReference type="Proteomes" id="UP001056500"/>
    </source>
</evidence>
<reference evidence="2" key="1">
    <citation type="submission" date="2022-06" db="EMBL/GenBank/DDBJ databases">
        <title>Genome sequencing of Brevibacillus sp. BB3-R1.</title>
        <authorList>
            <person name="Heo J."/>
            <person name="Lee D."/>
            <person name="Won M."/>
            <person name="Han B.-H."/>
            <person name="Hong S.-B."/>
            <person name="Kwon S.-W."/>
        </authorList>
    </citation>
    <scope>NUCLEOTIDE SEQUENCE</scope>
    <source>
        <strain evidence="2">BB3-R1</strain>
    </source>
</reference>
<accession>A0ABY4WNA9</accession>
<name>A0ABY4WNA9_9BACL</name>